<feature type="compositionally biased region" description="Acidic residues" evidence="10">
    <location>
        <begin position="405"/>
        <end position="417"/>
    </location>
</feature>
<evidence type="ECO:0000256" key="7">
    <source>
        <dbReference type="ARBA" id="ARBA00023054"/>
    </source>
</evidence>
<dbReference type="Pfam" id="PF03908">
    <property type="entry name" value="Sec20"/>
    <property type="match status" value="1"/>
</dbReference>
<evidence type="ECO:0000259" key="11">
    <source>
        <dbReference type="Pfam" id="PF03908"/>
    </source>
</evidence>
<dbReference type="GO" id="GO:0006890">
    <property type="term" value="P:retrograde vesicle-mediated transport, Golgi to endoplasmic reticulum"/>
    <property type="evidence" value="ECO:0007669"/>
    <property type="project" value="InterPro"/>
</dbReference>
<dbReference type="EMBL" id="JANBUY010000073">
    <property type="protein sequence ID" value="KAJ2864937.1"/>
    <property type="molecule type" value="Genomic_DNA"/>
</dbReference>
<dbReference type="InterPro" id="IPR056173">
    <property type="entry name" value="Sec20_C"/>
</dbReference>
<evidence type="ECO:0000256" key="8">
    <source>
        <dbReference type="ARBA" id="ARBA00023136"/>
    </source>
</evidence>
<dbReference type="InterPro" id="IPR005606">
    <property type="entry name" value="Sec20"/>
</dbReference>
<feature type="compositionally biased region" description="Acidic residues" evidence="10">
    <location>
        <begin position="349"/>
        <end position="361"/>
    </location>
</feature>
<dbReference type="PANTHER" id="PTHR12825:SF0">
    <property type="entry name" value="VESICLE TRANSPORT PROTEIN SEC20"/>
    <property type="match status" value="1"/>
</dbReference>
<evidence type="ECO:0000256" key="10">
    <source>
        <dbReference type="SAM" id="MobiDB-lite"/>
    </source>
</evidence>
<gene>
    <name evidence="12" type="primary">BNIP1_2</name>
    <name evidence="12" type="ORF">GGH94_002584</name>
</gene>
<protein>
    <submittedName>
        <fullName evidence="12">Vesicle transport protein S20</fullName>
    </submittedName>
</protein>
<accession>A0A9W8M5A9</accession>
<comment type="caution">
    <text evidence="12">The sequence shown here is derived from an EMBL/GenBank/DDBJ whole genome shotgun (WGS) entry which is preliminary data.</text>
</comment>
<feature type="region of interest" description="Disordered" evidence="10">
    <location>
        <begin position="332"/>
        <end position="448"/>
    </location>
</feature>
<dbReference type="AlphaFoldDB" id="A0A9W8M5A9"/>
<keyword evidence="3" id="KW-0812">Transmembrane</keyword>
<keyword evidence="6" id="KW-1133">Transmembrane helix</keyword>
<feature type="compositionally biased region" description="Basic and acidic residues" evidence="10">
    <location>
        <begin position="362"/>
        <end position="386"/>
    </location>
</feature>
<reference evidence="12" key="1">
    <citation type="submission" date="2022-07" db="EMBL/GenBank/DDBJ databases">
        <title>Phylogenomic reconstructions and comparative analyses of Kickxellomycotina fungi.</title>
        <authorList>
            <person name="Reynolds N.K."/>
            <person name="Stajich J.E."/>
            <person name="Barry K."/>
            <person name="Grigoriev I.V."/>
            <person name="Crous P."/>
            <person name="Smith M.E."/>
        </authorList>
    </citation>
    <scope>NUCLEOTIDE SEQUENCE</scope>
    <source>
        <strain evidence="12">RSA 476</strain>
    </source>
</reference>
<dbReference type="GO" id="GO:0005789">
    <property type="term" value="C:endoplasmic reticulum membrane"/>
    <property type="evidence" value="ECO:0007669"/>
    <property type="project" value="UniProtKB-SubCell"/>
</dbReference>
<keyword evidence="7" id="KW-0175">Coiled coil</keyword>
<proteinExistence type="inferred from homology"/>
<evidence type="ECO:0000256" key="4">
    <source>
        <dbReference type="ARBA" id="ARBA00022824"/>
    </source>
</evidence>
<dbReference type="GO" id="GO:0005484">
    <property type="term" value="F:SNAP receptor activity"/>
    <property type="evidence" value="ECO:0007669"/>
    <property type="project" value="InterPro"/>
</dbReference>
<comment type="subcellular location">
    <subcellularLocation>
        <location evidence="1">Endoplasmic reticulum membrane</location>
        <topology evidence="1">Single-pass type IV membrane protein</topology>
    </subcellularLocation>
</comment>
<dbReference type="GO" id="GO:0031201">
    <property type="term" value="C:SNARE complex"/>
    <property type="evidence" value="ECO:0007669"/>
    <property type="project" value="TreeGrafter"/>
</dbReference>
<evidence type="ECO:0000313" key="13">
    <source>
        <dbReference type="Proteomes" id="UP001140074"/>
    </source>
</evidence>
<sequence length="462" mass="50431">MPDSIVLDNLGILLGQLVAEQDEVEKDIALLGKFSGSREDHRQFADSVRSQQRAAERIQQQLLADLEDCDDDKRQAELKEPLEREEKRSRALQRAFRLALLQYRPNAAGAAKQERELLLSGATTPAELRKRKVRAGNATLNAAADVTTALQETVSMMDAEIEKSAGNIIAMQESSAKLKKTHNEYSTLDGVLRTSKSLIQSLEQADALDRWLMLGGLVLFALVVFNILRKRIWIPGLSTLFSLIRYLVLSVVGRTGKDSVAAAVSASSPLVTQQLVIVATSTVVSELSTTLVTSLVALVSESALVTETSQVPADSQLFTLDTLTSTRLAEEETPLIEVESQGDAQVDNPADEDTQEDDAADGDTHVDDAASDAQRDDAVSDAREGDAAADIQEDDTADDTREDHVADDETQPEEQVDEAPLIVLEEPVVSVGDEEEPEDPQPVVDPRKIYTLPVERPVREEL</sequence>
<keyword evidence="5" id="KW-0931">ER-Golgi transport</keyword>
<evidence type="ECO:0000256" key="2">
    <source>
        <dbReference type="ARBA" id="ARBA00022448"/>
    </source>
</evidence>
<evidence type="ECO:0000256" key="5">
    <source>
        <dbReference type="ARBA" id="ARBA00022892"/>
    </source>
</evidence>
<evidence type="ECO:0000256" key="6">
    <source>
        <dbReference type="ARBA" id="ARBA00022989"/>
    </source>
</evidence>
<keyword evidence="8" id="KW-0472">Membrane</keyword>
<dbReference type="Proteomes" id="UP001140074">
    <property type="component" value="Unassembled WGS sequence"/>
</dbReference>
<feature type="domain" description="Sec20 C-terminal" evidence="11">
    <location>
        <begin position="143"/>
        <end position="232"/>
    </location>
</feature>
<keyword evidence="13" id="KW-1185">Reference proteome</keyword>
<name>A0A9W8M5A9_9FUNG</name>
<evidence type="ECO:0000313" key="12">
    <source>
        <dbReference type="EMBL" id="KAJ2864937.1"/>
    </source>
</evidence>
<dbReference type="PANTHER" id="PTHR12825">
    <property type="entry name" value="BNIP1-RELATED"/>
    <property type="match status" value="1"/>
</dbReference>
<evidence type="ECO:0000256" key="9">
    <source>
        <dbReference type="ARBA" id="ARBA00037934"/>
    </source>
</evidence>
<evidence type="ECO:0000256" key="3">
    <source>
        <dbReference type="ARBA" id="ARBA00022692"/>
    </source>
</evidence>
<organism evidence="12 13">
    <name type="scientific">Coemansia aciculifera</name>
    <dbReference type="NCBI Taxonomy" id="417176"/>
    <lineage>
        <taxon>Eukaryota</taxon>
        <taxon>Fungi</taxon>
        <taxon>Fungi incertae sedis</taxon>
        <taxon>Zoopagomycota</taxon>
        <taxon>Kickxellomycotina</taxon>
        <taxon>Kickxellomycetes</taxon>
        <taxon>Kickxellales</taxon>
        <taxon>Kickxellaceae</taxon>
        <taxon>Coemansia</taxon>
    </lineage>
</organism>
<keyword evidence="2" id="KW-0813">Transport</keyword>
<comment type="similarity">
    <text evidence="9">Belongs to the SEC20 family.</text>
</comment>
<keyword evidence="4" id="KW-0256">Endoplasmic reticulum</keyword>
<evidence type="ECO:0000256" key="1">
    <source>
        <dbReference type="ARBA" id="ARBA00004163"/>
    </source>
</evidence>